<dbReference type="InterPro" id="IPR000504">
    <property type="entry name" value="RRM_dom"/>
</dbReference>
<dbReference type="SMART" id="SM00369">
    <property type="entry name" value="LRR_TYP"/>
    <property type="match status" value="2"/>
</dbReference>
<dbReference type="PANTHER" id="PTHR48038:SF3">
    <property type="entry name" value="SPLICING FACTOR, ARGININE_SERINE-RICH 1-RELATED"/>
    <property type="match status" value="1"/>
</dbReference>
<organism evidence="10">
    <name type="scientific">Oikopleura dioica</name>
    <name type="common">Tunicate</name>
    <dbReference type="NCBI Taxonomy" id="34765"/>
    <lineage>
        <taxon>Eukaryota</taxon>
        <taxon>Metazoa</taxon>
        <taxon>Chordata</taxon>
        <taxon>Tunicata</taxon>
        <taxon>Appendicularia</taxon>
        <taxon>Copelata</taxon>
        <taxon>Oikopleuridae</taxon>
        <taxon>Oikopleura</taxon>
    </lineage>
</organism>
<evidence type="ECO:0000256" key="8">
    <source>
        <dbReference type="SAM" id="Phobius"/>
    </source>
</evidence>
<keyword evidence="3" id="KW-0677">Repeat</keyword>
<proteinExistence type="predicted"/>
<comment type="subcellular location">
    <subcellularLocation>
        <location evidence="1">Nucleus</location>
    </subcellularLocation>
</comment>
<dbReference type="GO" id="GO:0005634">
    <property type="term" value="C:nucleus"/>
    <property type="evidence" value="ECO:0007669"/>
    <property type="project" value="UniProtKB-SubCell"/>
</dbReference>
<dbReference type="AlphaFoldDB" id="E4Z244"/>
<keyword evidence="5" id="KW-0539">Nucleus</keyword>
<evidence type="ECO:0000256" key="3">
    <source>
        <dbReference type="ARBA" id="ARBA00022737"/>
    </source>
</evidence>
<evidence type="ECO:0000256" key="2">
    <source>
        <dbReference type="ARBA" id="ARBA00022614"/>
    </source>
</evidence>
<protein>
    <recommendedName>
        <fullName evidence="9">RRM domain-containing protein</fullName>
    </recommendedName>
</protein>
<name>E4Z244_OIKDI</name>
<dbReference type="SMART" id="SM00360">
    <property type="entry name" value="RRM"/>
    <property type="match status" value="1"/>
</dbReference>
<evidence type="ECO:0000256" key="4">
    <source>
        <dbReference type="ARBA" id="ARBA00022884"/>
    </source>
</evidence>
<dbReference type="InterPro" id="IPR001611">
    <property type="entry name" value="Leu-rich_rpt"/>
</dbReference>
<dbReference type="Gene3D" id="3.80.10.10">
    <property type="entry name" value="Ribonuclease Inhibitor"/>
    <property type="match status" value="1"/>
</dbReference>
<evidence type="ECO:0000259" key="9">
    <source>
        <dbReference type="PROSITE" id="PS50102"/>
    </source>
</evidence>
<dbReference type="InterPro" id="IPR032675">
    <property type="entry name" value="LRR_dom_sf"/>
</dbReference>
<dbReference type="PANTHER" id="PTHR48038">
    <property type="entry name" value="RIBONUCLEOPROTEIN RB97D"/>
    <property type="match status" value="1"/>
</dbReference>
<dbReference type="Pfam" id="PF13855">
    <property type="entry name" value="LRR_8"/>
    <property type="match status" value="1"/>
</dbReference>
<dbReference type="PROSITE" id="PS50102">
    <property type="entry name" value="RRM"/>
    <property type="match status" value="1"/>
</dbReference>
<feature type="domain" description="RRM" evidence="9">
    <location>
        <begin position="168"/>
        <end position="238"/>
    </location>
</feature>
<feature type="non-terminal residue" evidence="10">
    <location>
        <position position="1"/>
    </location>
</feature>
<evidence type="ECO:0000256" key="6">
    <source>
        <dbReference type="PROSITE-ProRule" id="PRU00176"/>
    </source>
</evidence>
<dbReference type="EMBL" id="FN656635">
    <property type="protein sequence ID" value="CBY41772.1"/>
    <property type="molecule type" value="Genomic_DNA"/>
</dbReference>
<evidence type="ECO:0000313" key="10">
    <source>
        <dbReference type="EMBL" id="CBY41772.1"/>
    </source>
</evidence>
<dbReference type="Gene3D" id="3.30.70.330">
    <property type="match status" value="2"/>
</dbReference>
<evidence type="ECO:0000256" key="5">
    <source>
        <dbReference type="ARBA" id="ARBA00023242"/>
    </source>
</evidence>
<keyword evidence="8" id="KW-0812">Transmembrane</keyword>
<dbReference type="Proteomes" id="UP000011014">
    <property type="component" value="Unassembled WGS sequence"/>
</dbReference>
<evidence type="ECO:0000256" key="7">
    <source>
        <dbReference type="SAM" id="MobiDB-lite"/>
    </source>
</evidence>
<feature type="compositionally biased region" description="Basic and acidic residues" evidence="7">
    <location>
        <begin position="246"/>
        <end position="262"/>
    </location>
</feature>
<evidence type="ECO:0000256" key="1">
    <source>
        <dbReference type="ARBA" id="ARBA00004123"/>
    </source>
</evidence>
<dbReference type="PROSITE" id="PS51450">
    <property type="entry name" value="LRR"/>
    <property type="match status" value="1"/>
</dbReference>
<feature type="transmembrane region" description="Helical" evidence="8">
    <location>
        <begin position="629"/>
        <end position="655"/>
    </location>
</feature>
<keyword evidence="8" id="KW-0472">Membrane</keyword>
<dbReference type="GO" id="GO:0003723">
    <property type="term" value="F:RNA binding"/>
    <property type="evidence" value="ECO:0007669"/>
    <property type="project" value="UniProtKB-UniRule"/>
</dbReference>
<reference evidence="10" key="1">
    <citation type="journal article" date="2010" name="Science">
        <title>Plasticity of animal genome architecture unmasked by rapid evolution of a pelagic tunicate.</title>
        <authorList>
            <person name="Denoeud F."/>
            <person name="Henriet S."/>
            <person name="Mungpakdee S."/>
            <person name="Aury J.M."/>
            <person name="Da Silva C."/>
            <person name="Brinkmann H."/>
            <person name="Mikhaleva J."/>
            <person name="Olsen L.C."/>
            <person name="Jubin C."/>
            <person name="Canestro C."/>
            <person name="Bouquet J.M."/>
            <person name="Danks G."/>
            <person name="Poulain J."/>
            <person name="Campsteijn C."/>
            <person name="Adamski M."/>
            <person name="Cross I."/>
            <person name="Yadetie F."/>
            <person name="Muffato M."/>
            <person name="Louis A."/>
            <person name="Butcher S."/>
            <person name="Tsagkogeorga G."/>
            <person name="Konrad A."/>
            <person name="Singh S."/>
            <person name="Jensen M.F."/>
            <person name="Cong E.H."/>
            <person name="Eikeseth-Otteraa H."/>
            <person name="Noel B."/>
            <person name="Anthouard V."/>
            <person name="Porcel B.M."/>
            <person name="Kachouri-Lafond R."/>
            <person name="Nishino A."/>
            <person name="Ugolini M."/>
            <person name="Chourrout P."/>
            <person name="Nishida H."/>
            <person name="Aasland R."/>
            <person name="Huzurbazar S."/>
            <person name="Westhof E."/>
            <person name="Delsuc F."/>
            <person name="Lehrach H."/>
            <person name="Reinhardt R."/>
            <person name="Weissenbach J."/>
            <person name="Roy S.W."/>
            <person name="Artiguenave F."/>
            <person name="Postlethwait J.H."/>
            <person name="Manak J.R."/>
            <person name="Thompson E.M."/>
            <person name="Jaillon O."/>
            <person name="Du Pasquier L."/>
            <person name="Boudinot P."/>
            <person name="Liberles D.A."/>
            <person name="Volff J.N."/>
            <person name="Philippe H."/>
            <person name="Lenhard B."/>
            <person name="Roest Crollius H."/>
            <person name="Wincker P."/>
            <person name="Chourrout D."/>
        </authorList>
    </citation>
    <scope>NUCLEOTIDE SEQUENCE [LARGE SCALE GENOMIC DNA]</scope>
</reference>
<dbReference type="SUPFAM" id="SSF52058">
    <property type="entry name" value="L domain-like"/>
    <property type="match status" value="1"/>
</dbReference>
<keyword evidence="2" id="KW-0433">Leucine-rich repeat</keyword>
<keyword evidence="8" id="KW-1133">Transmembrane helix</keyword>
<gene>
    <name evidence="10" type="ORF">GSOID_T00023864001</name>
</gene>
<feature type="region of interest" description="Disordered" evidence="7">
    <location>
        <begin position="237"/>
        <end position="273"/>
    </location>
</feature>
<keyword evidence="4 6" id="KW-0694">RNA-binding</keyword>
<dbReference type="InterPro" id="IPR035979">
    <property type="entry name" value="RBD_domain_sf"/>
</dbReference>
<dbReference type="Pfam" id="PF00076">
    <property type="entry name" value="RRM_1"/>
    <property type="match status" value="1"/>
</dbReference>
<sequence length="730" mass="83507">YAEKRQVLGTNCWCPVQRWTDTARLSLMESDEHHPDELKVFGDVEGTTEDSEEGLAAQANRLARTVWTFTQSEDKGFKMGPMFTRSNQEFFSDKTLVNSAMDRTELLSRIEAAENGTLINADEYSDKILRKLLSHEDCRSCQKVNDERHRPSFRYITQGGRMGAGEMHSVFIGNLSDHARHEDIEKFFKGYGSLRDISLKGGYGFVQFKDKYDAKDAVQDLDGKEICGQKVRIELSNGGRDRTRRGRDSYSRSRSRSRDNSRYSRSTSKSPRRSFYERTAYRKYGAPKKTKYAIEIENLSERVSWQDLKDFFRRVGEVSYDNHFLSPNLANVRQLTVSGRDKPLLFSRFPYKLSRLTLENVIIPTSIFDIKLLRPKLNVLDLSSVIVADSNNRKLDFSGFRNLHKIAVTSSNLRELPRFPSAALAINGSFNPLEVISKEVFKEQRNNLIIILRNCSLSSLEKGWARDLNQLEYLDLSRNLFTSLSNWMFSGLRSLKVLMLNENFLLRSLATPSWSSVSSLSHLLLNNCNVTSIKPLNEVVNSLEALWLFSNPIECDCEAVPVLRSVINHNVTLDSSSLAFHGKRFHFNKDFAYVEKTSCLLVNSPYIEVKKLSEVSAADLDCRAAVFRRLWLCFFIISALIGTIVVTSVMGYTCYMCDAVRRAVKRSERDPEEDLLLSSHRESLRKYQKRNTRVSTDAFSDGNLISLTPITVSNIRFSQNSSIQSETWHL</sequence>
<dbReference type="InterPro" id="IPR012677">
    <property type="entry name" value="Nucleotide-bd_a/b_plait_sf"/>
</dbReference>
<dbReference type="SUPFAM" id="SSF54928">
    <property type="entry name" value="RNA-binding domain, RBD"/>
    <property type="match status" value="1"/>
</dbReference>
<dbReference type="InterPro" id="IPR003591">
    <property type="entry name" value="Leu-rich_rpt_typical-subtyp"/>
</dbReference>
<accession>E4Z244</accession>